<evidence type="ECO:0000259" key="5">
    <source>
        <dbReference type="SMART" id="SM00385"/>
    </source>
</evidence>
<dbReference type="PANTHER" id="PTHR10026">
    <property type="entry name" value="CYCLIN"/>
    <property type="match status" value="1"/>
</dbReference>
<evidence type="ECO:0000256" key="3">
    <source>
        <dbReference type="RuleBase" id="RU000383"/>
    </source>
</evidence>
<dbReference type="InterPro" id="IPR006671">
    <property type="entry name" value="Cyclin_N"/>
</dbReference>
<comment type="similarity">
    <text evidence="1">Belongs to the cyclin family. Cyclin C subfamily.</text>
</comment>
<evidence type="ECO:0000313" key="7">
    <source>
        <dbReference type="Proteomes" id="UP000799772"/>
    </source>
</evidence>
<feature type="compositionally biased region" description="Acidic residues" evidence="4">
    <location>
        <begin position="368"/>
        <end position="378"/>
    </location>
</feature>
<dbReference type="InterPro" id="IPR013763">
    <property type="entry name" value="Cyclin-like_dom"/>
</dbReference>
<dbReference type="GO" id="GO:0016538">
    <property type="term" value="F:cyclin-dependent protein serine/threonine kinase regulator activity"/>
    <property type="evidence" value="ECO:0007669"/>
    <property type="project" value="InterPro"/>
</dbReference>
<feature type="compositionally biased region" description="Basic and acidic residues" evidence="4">
    <location>
        <begin position="317"/>
        <end position="329"/>
    </location>
</feature>
<dbReference type="InterPro" id="IPR036915">
    <property type="entry name" value="Cyclin-like_sf"/>
</dbReference>
<dbReference type="Pfam" id="PF00134">
    <property type="entry name" value="Cyclin_N"/>
    <property type="match status" value="1"/>
</dbReference>
<reference evidence="6" key="1">
    <citation type="journal article" date="2020" name="Stud. Mycol.">
        <title>101 Dothideomycetes genomes: a test case for predicting lifestyles and emergence of pathogens.</title>
        <authorList>
            <person name="Haridas S."/>
            <person name="Albert R."/>
            <person name="Binder M."/>
            <person name="Bloem J."/>
            <person name="Labutti K."/>
            <person name="Salamov A."/>
            <person name="Andreopoulos B."/>
            <person name="Baker S."/>
            <person name="Barry K."/>
            <person name="Bills G."/>
            <person name="Bluhm B."/>
            <person name="Cannon C."/>
            <person name="Castanera R."/>
            <person name="Culley D."/>
            <person name="Daum C."/>
            <person name="Ezra D."/>
            <person name="Gonzalez J."/>
            <person name="Henrissat B."/>
            <person name="Kuo A."/>
            <person name="Liang C."/>
            <person name="Lipzen A."/>
            <person name="Lutzoni F."/>
            <person name="Magnuson J."/>
            <person name="Mondo S."/>
            <person name="Nolan M."/>
            <person name="Ohm R."/>
            <person name="Pangilinan J."/>
            <person name="Park H.-J."/>
            <person name="Ramirez L."/>
            <person name="Alfaro M."/>
            <person name="Sun H."/>
            <person name="Tritt A."/>
            <person name="Yoshinaga Y."/>
            <person name="Zwiers L.-H."/>
            <person name="Turgeon B."/>
            <person name="Goodwin S."/>
            <person name="Spatafora J."/>
            <person name="Crous P."/>
            <person name="Grigoriev I."/>
        </authorList>
    </citation>
    <scope>NUCLEOTIDE SEQUENCE</scope>
    <source>
        <strain evidence="6">CBS 133067</strain>
    </source>
</reference>
<dbReference type="EMBL" id="ML978128">
    <property type="protein sequence ID" value="KAF2096978.1"/>
    <property type="molecule type" value="Genomic_DNA"/>
</dbReference>
<protein>
    <recommendedName>
        <fullName evidence="2">RNA polymerase II holoenzyme cyclin-like subunit</fullName>
    </recommendedName>
</protein>
<evidence type="ECO:0000313" key="6">
    <source>
        <dbReference type="EMBL" id="KAF2096978.1"/>
    </source>
</evidence>
<feature type="domain" description="Cyclin-like" evidence="5">
    <location>
        <begin position="56"/>
        <end position="162"/>
    </location>
</feature>
<dbReference type="FunFam" id="1.10.472.10:FF:000072">
    <property type="entry name" value="Cyclin Pch1"/>
    <property type="match status" value="1"/>
</dbReference>
<dbReference type="Proteomes" id="UP000799772">
    <property type="component" value="Unassembled WGS sequence"/>
</dbReference>
<dbReference type="InterPro" id="IPR043198">
    <property type="entry name" value="Cyclin/Ssn8"/>
</dbReference>
<dbReference type="SMART" id="SM00385">
    <property type="entry name" value="CYCLIN"/>
    <property type="match status" value="2"/>
</dbReference>
<feature type="domain" description="Cyclin-like" evidence="5">
    <location>
        <begin position="175"/>
        <end position="261"/>
    </location>
</feature>
<dbReference type="Pfam" id="PF21797">
    <property type="entry name" value="CycT2-like_C"/>
    <property type="match status" value="1"/>
</dbReference>
<comment type="caution">
    <text evidence="6">The sequence shown here is derived from an EMBL/GenBank/DDBJ whole genome shotgun (WGS) entry which is preliminary data.</text>
</comment>
<sequence length="378" mass="43142">MASQPAAREPAKDPVDVLAEAEQQWLFTEDELLRSPSIIDGMKPEEEIGVRGKGVNFILQVGIMLRLPQITLSAAAVFFNRYLMRRSLVEKKDYKPLHHYQVAAISLFLATKVEEHTRKIKELIIGCCRVAQKNPALIVDDQTRDYWRWRDTILLNEDVVLEVLCFDLTIESPYKILFELVKYYNVSRNHKLRDAAWSFINDSSLTQMCLLYPSRTIACAALYVGAKHADFGLPDEQGKPWWTVQRAKLRDMRRACNYMASWYGKSHLKPGMGESAYTGLRTPEDGDEENAKTRLRGDGPIAVSPARSATSGGFGMERSESQQSLKREREDDDFDGERGEIRREEVMRVEKEEEENRASNGQSREEPADGSEEGELEE</sequence>
<proteinExistence type="inferred from homology"/>
<dbReference type="SUPFAM" id="SSF47954">
    <property type="entry name" value="Cyclin-like"/>
    <property type="match status" value="2"/>
</dbReference>
<dbReference type="AlphaFoldDB" id="A0A9P4IBH2"/>
<name>A0A9P4IBH2_9PEZI</name>
<dbReference type="OrthoDB" id="25002at2759"/>
<dbReference type="GO" id="GO:0006357">
    <property type="term" value="P:regulation of transcription by RNA polymerase II"/>
    <property type="evidence" value="ECO:0007669"/>
    <property type="project" value="InterPro"/>
</dbReference>
<accession>A0A9P4IBH2</accession>
<organism evidence="6 7">
    <name type="scientific">Rhizodiscina lignyota</name>
    <dbReference type="NCBI Taxonomy" id="1504668"/>
    <lineage>
        <taxon>Eukaryota</taxon>
        <taxon>Fungi</taxon>
        <taxon>Dikarya</taxon>
        <taxon>Ascomycota</taxon>
        <taxon>Pezizomycotina</taxon>
        <taxon>Dothideomycetes</taxon>
        <taxon>Pleosporomycetidae</taxon>
        <taxon>Aulographales</taxon>
        <taxon>Rhizodiscinaceae</taxon>
        <taxon>Rhizodiscina</taxon>
    </lineage>
</organism>
<gene>
    <name evidence="6" type="ORF">NA57DRAFT_66726</name>
</gene>
<keyword evidence="7" id="KW-1185">Reference proteome</keyword>
<feature type="compositionally biased region" description="Basic and acidic residues" evidence="4">
    <location>
        <begin position="336"/>
        <end position="367"/>
    </location>
</feature>
<dbReference type="Gene3D" id="1.10.472.10">
    <property type="entry name" value="Cyclin-like"/>
    <property type="match status" value="2"/>
</dbReference>
<evidence type="ECO:0000256" key="2">
    <source>
        <dbReference type="ARBA" id="ARBA00014912"/>
    </source>
</evidence>
<dbReference type="CDD" id="cd20546">
    <property type="entry name" value="CYCLIN_SpCG1C_ScCTK2-like_rpt2"/>
    <property type="match status" value="1"/>
</dbReference>
<keyword evidence="3" id="KW-0195">Cyclin</keyword>
<evidence type="ECO:0000256" key="1">
    <source>
        <dbReference type="ARBA" id="ARBA00008638"/>
    </source>
</evidence>
<feature type="region of interest" description="Disordered" evidence="4">
    <location>
        <begin position="274"/>
        <end position="378"/>
    </location>
</feature>
<evidence type="ECO:0000256" key="4">
    <source>
        <dbReference type="SAM" id="MobiDB-lite"/>
    </source>
</evidence>